<evidence type="ECO:0000313" key="2">
    <source>
        <dbReference type="EMBL" id="GGF33388.1"/>
    </source>
</evidence>
<name>A0A917F1H2_9MICO</name>
<feature type="transmembrane region" description="Helical" evidence="1">
    <location>
        <begin position="75"/>
        <end position="98"/>
    </location>
</feature>
<evidence type="ECO:0000313" key="3">
    <source>
        <dbReference type="Proteomes" id="UP000598775"/>
    </source>
</evidence>
<dbReference type="Pfam" id="PF02325">
    <property type="entry name" value="CCB3_YggT"/>
    <property type="match status" value="1"/>
</dbReference>
<keyword evidence="1" id="KW-1133">Transmembrane helix</keyword>
<gene>
    <name evidence="2" type="ORF">GCM10011399_28120</name>
</gene>
<dbReference type="InterPro" id="IPR003425">
    <property type="entry name" value="CCB3/YggT"/>
</dbReference>
<proteinExistence type="predicted"/>
<feature type="transmembrane region" description="Helical" evidence="1">
    <location>
        <begin position="6"/>
        <end position="29"/>
    </location>
</feature>
<keyword evidence="1" id="KW-0472">Membrane</keyword>
<reference evidence="2 3" key="1">
    <citation type="journal article" date="2014" name="Int. J. Syst. Evol. Microbiol.">
        <title>Complete genome sequence of Corynebacterium casei LMG S-19264T (=DSM 44701T), isolated from a smear-ripened cheese.</title>
        <authorList>
            <consortium name="US DOE Joint Genome Institute (JGI-PGF)"/>
            <person name="Walter F."/>
            <person name="Albersmeier A."/>
            <person name="Kalinowski J."/>
            <person name="Ruckert C."/>
        </authorList>
    </citation>
    <scope>NUCLEOTIDE SEQUENCE [LARGE SCALE GENOMIC DNA]</scope>
    <source>
        <strain evidence="2 3">CGMCC 1.12976</strain>
    </source>
</reference>
<sequence>MGSLVAVLATVVYFALLLYFFVMWGRFLLDLVRSFQRGWRPQGAVLVLAEVTYTVTDPPIKFFRRVIPPLRIGPVAFDFGWSIVMLVVIILLSVTSYVRIIA</sequence>
<accession>A0A917F1H2</accession>
<protein>
    <submittedName>
        <fullName evidence="2">YggT family protein</fullName>
    </submittedName>
</protein>
<organism evidence="2 3">
    <name type="scientific">Subtercola lobariae</name>
    <dbReference type="NCBI Taxonomy" id="1588641"/>
    <lineage>
        <taxon>Bacteria</taxon>
        <taxon>Bacillati</taxon>
        <taxon>Actinomycetota</taxon>
        <taxon>Actinomycetes</taxon>
        <taxon>Micrococcales</taxon>
        <taxon>Microbacteriaceae</taxon>
        <taxon>Subtercola</taxon>
    </lineage>
</organism>
<dbReference type="AlphaFoldDB" id="A0A917F1H2"/>
<dbReference type="RefSeq" id="WP_268236261.1">
    <property type="nucleotide sequence ID" value="NZ_BMGP01000005.1"/>
</dbReference>
<comment type="caution">
    <text evidence="2">The sequence shown here is derived from an EMBL/GenBank/DDBJ whole genome shotgun (WGS) entry which is preliminary data.</text>
</comment>
<dbReference type="EMBL" id="BMGP01000005">
    <property type="protein sequence ID" value="GGF33388.1"/>
    <property type="molecule type" value="Genomic_DNA"/>
</dbReference>
<evidence type="ECO:0000256" key="1">
    <source>
        <dbReference type="SAM" id="Phobius"/>
    </source>
</evidence>
<keyword evidence="3" id="KW-1185">Reference proteome</keyword>
<keyword evidence="1" id="KW-0812">Transmembrane</keyword>
<dbReference type="GO" id="GO:0016020">
    <property type="term" value="C:membrane"/>
    <property type="evidence" value="ECO:0007669"/>
    <property type="project" value="InterPro"/>
</dbReference>
<dbReference type="Proteomes" id="UP000598775">
    <property type="component" value="Unassembled WGS sequence"/>
</dbReference>